<gene>
    <name evidence="1" type="ORF">LSINAPIS_LOCUS5982</name>
</gene>
<dbReference type="Proteomes" id="UP000324832">
    <property type="component" value="Unassembled WGS sequence"/>
</dbReference>
<sequence length="197" mass="22110">MERLLSRGRSPTLQCSRNAEDRGKIWMCGIPPQCGFQGTFFHVLQCCGMTFLVQCFQADTTRETGNALVIPLVLQENTGGGDHLTPGHPYARLALSCRAKWRAPGVPFAPLSPQEKDTIPTIWMCGPPPQCSFQGTFFNEQQSCEMSFLLLCYWNDTTWSGKTPVIPLVLLENMSSGDPYARLSSFFIKKKYYNIIL</sequence>
<name>A0A5E4Q6N9_9NEOP</name>
<protein>
    <submittedName>
        <fullName evidence="1">Uncharacterized protein</fullName>
    </submittedName>
</protein>
<evidence type="ECO:0000313" key="1">
    <source>
        <dbReference type="EMBL" id="VVC93884.1"/>
    </source>
</evidence>
<evidence type="ECO:0000313" key="2">
    <source>
        <dbReference type="Proteomes" id="UP000324832"/>
    </source>
</evidence>
<reference evidence="1 2" key="1">
    <citation type="submission" date="2017-07" db="EMBL/GenBank/DDBJ databases">
        <authorList>
            <person name="Talla V."/>
            <person name="Backstrom N."/>
        </authorList>
    </citation>
    <scope>NUCLEOTIDE SEQUENCE [LARGE SCALE GENOMIC DNA]</scope>
</reference>
<accession>A0A5E4Q6N9</accession>
<keyword evidence="2" id="KW-1185">Reference proteome</keyword>
<organism evidence="1 2">
    <name type="scientific">Leptidea sinapis</name>
    <dbReference type="NCBI Taxonomy" id="189913"/>
    <lineage>
        <taxon>Eukaryota</taxon>
        <taxon>Metazoa</taxon>
        <taxon>Ecdysozoa</taxon>
        <taxon>Arthropoda</taxon>
        <taxon>Hexapoda</taxon>
        <taxon>Insecta</taxon>
        <taxon>Pterygota</taxon>
        <taxon>Neoptera</taxon>
        <taxon>Endopterygota</taxon>
        <taxon>Lepidoptera</taxon>
        <taxon>Glossata</taxon>
        <taxon>Ditrysia</taxon>
        <taxon>Papilionoidea</taxon>
        <taxon>Pieridae</taxon>
        <taxon>Dismorphiinae</taxon>
        <taxon>Leptidea</taxon>
    </lineage>
</organism>
<proteinExistence type="predicted"/>
<dbReference type="AlphaFoldDB" id="A0A5E4Q6N9"/>
<dbReference type="EMBL" id="FZQP02001793">
    <property type="protein sequence ID" value="VVC93884.1"/>
    <property type="molecule type" value="Genomic_DNA"/>
</dbReference>